<reference evidence="1 2" key="1">
    <citation type="submission" date="2017-02" db="EMBL/GenBank/DDBJ databases">
        <authorList>
            <person name="Peterson S.W."/>
        </authorList>
    </citation>
    <scope>NUCLEOTIDE SEQUENCE [LARGE SCALE GENOMIC DNA]</scope>
    <source>
        <strain evidence="1 2">DSM 22323</strain>
    </source>
</reference>
<proteinExistence type="predicted"/>
<accession>A0A1T5GLQ9</accession>
<dbReference type="Proteomes" id="UP000191112">
    <property type="component" value="Unassembled WGS sequence"/>
</dbReference>
<dbReference type="AlphaFoldDB" id="A0A1T5GLQ9"/>
<organism evidence="1 2">
    <name type="scientific">Soonwooa buanensis</name>
    <dbReference type="NCBI Taxonomy" id="619805"/>
    <lineage>
        <taxon>Bacteria</taxon>
        <taxon>Pseudomonadati</taxon>
        <taxon>Bacteroidota</taxon>
        <taxon>Flavobacteriia</taxon>
        <taxon>Flavobacteriales</taxon>
        <taxon>Weeksellaceae</taxon>
        <taxon>Chryseobacterium group</taxon>
        <taxon>Soonwooa</taxon>
    </lineage>
</organism>
<keyword evidence="2" id="KW-1185">Reference proteome</keyword>
<evidence type="ECO:0000313" key="1">
    <source>
        <dbReference type="EMBL" id="SKC09346.1"/>
    </source>
</evidence>
<dbReference type="EMBL" id="FUYZ01000013">
    <property type="protein sequence ID" value="SKC09346.1"/>
    <property type="molecule type" value="Genomic_DNA"/>
</dbReference>
<dbReference type="STRING" id="619805.SAMN05660477_02960"/>
<protein>
    <submittedName>
        <fullName evidence="1">Uncharacterized protein</fullName>
    </submittedName>
</protein>
<evidence type="ECO:0000313" key="2">
    <source>
        <dbReference type="Proteomes" id="UP000191112"/>
    </source>
</evidence>
<name>A0A1T5GLQ9_9FLAO</name>
<sequence>MMMKRRSTIGKLQQSKICVLIKSSFFSGKTNNITAKNNRKQIVTNRLIGTKIIMRKKANSLCKTSFNTQQRTPRTQLIFT</sequence>
<gene>
    <name evidence="1" type="ORF">SAMN05660477_02960</name>
</gene>